<reference evidence="5 6" key="1">
    <citation type="submission" date="2023-03" db="EMBL/GenBank/DDBJ databases">
        <title>Genome insight into feeding habits of ladybird beetles.</title>
        <authorList>
            <person name="Li H.-S."/>
            <person name="Huang Y.-H."/>
            <person name="Pang H."/>
        </authorList>
    </citation>
    <scope>NUCLEOTIDE SEQUENCE [LARGE SCALE GENOMIC DNA]</scope>
    <source>
        <strain evidence="5">SYSU_2023b</strain>
        <tissue evidence="5">Whole body</tissue>
    </source>
</reference>
<evidence type="ECO:0000256" key="1">
    <source>
        <dbReference type="ARBA" id="ARBA00022692"/>
    </source>
</evidence>
<protein>
    <submittedName>
        <fullName evidence="5">Uncharacterized protein</fullName>
    </submittedName>
</protein>
<keyword evidence="3 4" id="KW-0472">Membrane</keyword>
<dbReference type="GO" id="GO:0015293">
    <property type="term" value="F:symporter activity"/>
    <property type="evidence" value="ECO:0007669"/>
    <property type="project" value="InterPro"/>
</dbReference>
<dbReference type="EMBL" id="JARQZJ010000068">
    <property type="protein sequence ID" value="KAK9881351.1"/>
    <property type="molecule type" value="Genomic_DNA"/>
</dbReference>
<evidence type="ECO:0000256" key="2">
    <source>
        <dbReference type="ARBA" id="ARBA00022989"/>
    </source>
</evidence>
<dbReference type="SUPFAM" id="SSF118215">
    <property type="entry name" value="Proton glutamate symport protein"/>
    <property type="match status" value="1"/>
</dbReference>
<name>A0AAW1UCK6_9CUCU</name>
<keyword evidence="1 4" id="KW-0812">Transmembrane</keyword>
<proteinExistence type="predicted"/>
<organism evidence="5 6">
    <name type="scientific">Henosepilachna vigintioctopunctata</name>
    <dbReference type="NCBI Taxonomy" id="420089"/>
    <lineage>
        <taxon>Eukaryota</taxon>
        <taxon>Metazoa</taxon>
        <taxon>Ecdysozoa</taxon>
        <taxon>Arthropoda</taxon>
        <taxon>Hexapoda</taxon>
        <taxon>Insecta</taxon>
        <taxon>Pterygota</taxon>
        <taxon>Neoptera</taxon>
        <taxon>Endopterygota</taxon>
        <taxon>Coleoptera</taxon>
        <taxon>Polyphaga</taxon>
        <taxon>Cucujiformia</taxon>
        <taxon>Coccinelloidea</taxon>
        <taxon>Coccinellidae</taxon>
        <taxon>Epilachninae</taxon>
        <taxon>Epilachnini</taxon>
        <taxon>Henosepilachna</taxon>
    </lineage>
</organism>
<accession>A0AAW1UCK6</accession>
<comment type="caution">
    <text evidence="5">The sequence shown here is derived from an EMBL/GenBank/DDBJ whole genome shotgun (WGS) entry which is preliminary data.</text>
</comment>
<keyword evidence="2 4" id="KW-1133">Transmembrane helix</keyword>
<evidence type="ECO:0000256" key="3">
    <source>
        <dbReference type="ARBA" id="ARBA00023136"/>
    </source>
</evidence>
<feature type="transmembrane region" description="Helical" evidence="4">
    <location>
        <begin position="76"/>
        <end position="98"/>
    </location>
</feature>
<dbReference type="InterPro" id="IPR036458">
    <property type="entry name" value="Na:dicarbo_symporter_sf"/>
</dbReference>
<dbReference type="Proteomes" id="UP001431783">
    <property type="component" value="Unassembled WGS sequence"/>
</dbReference>
<keyword evidence="6" id="KW-1185">Reference proteome</keyword>
<evidence type="ECO:0000256" key="4">
    <source>
        <dbReference type="SAM" id="Phobius"/>
    </source>
</evidence>
<dbReference type="GO" id="GO:0016020">
    <property type="term" value="C:membrane"/>
    <property type="evidence" value="ECO:0007669"/>
    <property type="project" value="InterPro"/>
</dbReference>
<dbReference type="Gene3D" id="1.10.3860.10">
    <property type="entry name" value="Sodium:dicarboxylate symporter"/>
    <property type="match status" value="1"/>
</dbReference>
<dbReference type="AlphaFoldDB" id="A0AAW1UCK6"/>
<sequence length="99" mass="11560">MTTLLSRRHITKLYTLLDVVRNLFSPNLVTACISQFQTNPIPPSEYSKVLEDRDTKWHHYWEMGSKGKPLSDVVDVLREAIMLITSWVIWLSALHVFFL</sequence>
<gene>
    <name evidence="5" type="ORF">WA026_015478</name>
</gene>
<evidence type="ECO:0000313" key="6">
    <source>
        <dbReference type="Proteomes" id="UP001431783"/>
    </source>
</evidence>
<evidence type="ECO:0000313" key="5">
    <source>
        <dbReference type="EMBL" id="KAK9881351.1"/>
    </source>
</evidence>
<dbReference type="PROSITE" id="PS51257">
    <property type="entry name" value="PROKAR_LIPOPROTEIN"/>
    <property type="match status" value="1"/>
</dbReference>